<dbReference type="SUPFAM" id="SSF117892">
    <property type="entry name" value="Band 7/SPFH domain"/>
    <property type="match status" value="1"/>
</dbReference>
<sequence length="773" mass="86320">MFAKFFKKATQGKALVRTGSGGLKVSFNKMMVLPVFHKLEIMDISLKSFTISRTGKDGLICQDNLRADIKVVFFIRVNHKEDEVKKVAQSIGCARASDVNLLQNLFEPKFSEALKTVGKRFDFVDLYDKRNEFKSQMLEVIGKDLNGYVLDTASIDFLEQTPLDSLNENNILDAEGIKKITEITARERKLADKIRNEEKAVLGQQHADAREKELFYAEQVAVKEAEQQTKIKTKQDREEAERIKVAEEMARDNMQQQKKTELEQQLVEEENARQKMRAVKGREKEEVKEIEDVKKQQELAQNLRLEEVEKAQIGKEKILEKERKEIQDLIRQRVEVEVETVKEEEKIKDTRAHAAVERNNQVAMKQRENEAEVALVEQIKAAEAAKRSAELKTQQDELEAQTRYKVTQQDAESKKLMADAQAEESASLGLAEARVMEAKAKAMEDQGVTEANIIEKKAVAEAKGIEAQKAAENAAFEEQSNIEARLLEEKGKIEARVLEEKGIAEAKILEIRAEADKKQALAIAESEKAKGLAQAEVEEAMAEAQKKKGLTEADVLIAQAEAEKTKGFVEAQVAEAKAESIRKQGLAEAEAMEAKALVEAKKIAANADAMQKMDGVGREREEFRLQLEKDTKVELANVEVQKAIAEAQAMAMAEALKNSKIDIVGGETMFYENIMNVIRRGKTIDTFVNGSQTISELKGALLNGEGASLLGKLRDYIADMKISAKDIKDLSISALILKMSGMTQNNATQTTLKGLLDMAKKIGLADENASKFL</sequence>
<dbReference type="AlphaFoldDB" id="A1ZGY3"/>
<organism evidence="3 4">
    <name type="scientific">Microscilla marina ATCC 23134</name>
    <dbReference type="NCBI Taxonomy" id="313606"/>
    <lineage>
        <taxon>Bacteria</taxon>
        <taxon>Pseudomonadati</taxon>
        <taxon>Bacteroidota</taxon>
        <taxon>Cytophagia</taxon>
        <taxon>Cytophagales</taxon>
        <taxon>Microscillaceae</taxon>
        <taxon>Microscilla</taxon>
    </lineage>
</organism>
<comment type="subcellular location">
    <subcellularLocation>
        <location evidence="1">Endomembrane system</location>
    </subcellularLocation>
</comment>
<dbReference type="eggNOG" id="COG2268">
    <property type="taxonomic scope" value="Bacteria"/>
</dbReference>
<evidence type="ECO:0000256" key="1">
    <source>
        <dbReference type="ARBA" id="ARBA00004308"/>
    </source>
</evidence>
<name>A1ZGY3_MICM2</name>
<comment type="caution">
    <text evidence="3">The sequence shown here is derived from an EMBL/GenBank/DDBJ whole genome shotgun (WGS) entry which is preliminary data.</text>
</comment>
<dbReference type="GO" id="GO:0005886">
    <property type="term" value="C:plasma membrane"/>
    <property type="evidence" value="ECO:0007669"/>
    <property type="project" value="TreeGrafter"/>
</dbReference>
<accession>A1ZGY3</accession>
<dbReference type="EMBL" id="AAWS01000007">
    <property type="protein sequence ID" value="EAY30252.1"/>
    <property type="molecule type" value="Genomic_DNA"/>
</dbReference>
<evidence type="ECO:0000313" key="4">
    <source>
        <dbReference type="Proteomes" id="UP000004095"/>
    </source>
</evidence>
<dbReference type="Gene3D" id="3.30.479.30">
    <property type="entry name" value="Band 7 domain"/>
    <property type="match status" value="1"/>
</dbReference>
<evidence type="ECO:0000313" key="3">
    <source>
        <dbReference type="EMBL" id="EAY30252.1"/>
    </source>
</evidence>
<dbReference type="InterPro" id="IPR027705">
    <property type="entry name" value="Flotillin_fam"/>
</dbReference>
<keyword evidence="2" id="KW-0175">Coiled coil</keyword>
<reference evidence="3 4" key="1">
    <citation type="submission" date="2007-01" db="EMBL/GenBank/DDBJ databases">
        <authorList>
            <person name="Haygood M."/>
            <person name="Podell S."/>
            <person name="Anderson C."/>
            <person name="Hopkinson B."/>
            <person name="Roe K."/>
            <person name="Barbeau K."/>
            <person name="Gaasterland T."/>
            <person name="Ferriera S."/>
            <person name="Johnson J."/>
            <person name="Kravitz S."/>
            <person name="Beeson K."/>
            <person name="Sutton G."/>
            <person name="Rogers Y.-H."/>
            <person name="Friedman R."/>
            <person name="Frazier M."/>
            <person name="Venter J.C."/>
        </authorList>
    </citation>
    <scope>NUCLEOTIDE SEQUENCE [LARGE SCALE GENOMIC DNA]</scope>
    <source>
        <strain evidence="3 4">ATCC 23134</strain>
    </source>
</reference>
<feature type="coiled-coil region" evidence="2">
    <location>
        <begin position="237"/>
        <end position="279"/>
    </location>
</feature>
<feature type="coiled-coil region" evidence="2">
    <location>
        <begin position="523"/>
        <end position="579"/>
    </location>
</feature>
<protein>
    <submittedName>
        <fullName evidence="3">Uncharacterized protein</fullName>
    </submittedName>
</protein>
<dbReference type="InterPro" id="IPR036013">
    <property type="entry name" value="Band_7/SPFH_dom_sf"/>
</dbReference>
<dbReference type="PANTHER" id="PTHR13806">
    <property type="entry name" value="FLOTILLIN-RELATED"/>
    <property type="match status" value="1"/>
</dbReference>
<proteinExistence type="predicted"/>
<dbReference type="PANTHER" id="PTHR13806:SF31">
    <property type="entry name" value="FLOTILLIN-LIKE PROTEIN 1-RELATED"/>
    <property type="match status" value="1"/>
</dbReference>
<evidence type="ECO:0000256" key="2">
    <source>
        <dbReference type="SAM" id="Coils"/>
    </source>
</evidence>
<dbReference type="GO" id="GO:0012505">
    <property type="term" value="C:endomembrane system"/>
    <property type="evidence" value="ECO:0007669"/>
    <property type="project" value="UniProtKB-SubCell"/>
</dbReference>
<dbReference type="Proteomes" id="UP000004095">
    <property type="component" value="Unassembled WGS sequence"/>
</dbReference>
<keyword evidence="4" id="KW-1185">Reference proteome</keyword>
<gene>
    <name evidence="3" type="ORF">M23134_08076</name>
</gene>